<dbReference type="Pfam" id="PF13618">
    <property type="entry name" value="Gluconate_2-dh3"/>
    <property type="match status" value="1"/>
</dbReference>
<name>A0A5N1JP73_9BACT</name>
<dbReference type="EMBL" id="VTWS01000001">
    <property type="protein sequence ID" value="KAA9356419.1"/>
    <property type="molecule type" value="Genomic_DNA"/>
</dbReference>
<sequence length="208" mass="22944">MKRRDSLKAITLSSLGFAGLNPQISAAESIMPPDVKPAKIPGGRQKFEAERDAKLNADKFFTPHELKTVTVLGDIIIPADAKSGSASQAGTPAFIEFMMKDQPQWQTPMRGGLRWLDNVCTKRFGKKFADCLKAQQIEIVDEIAYPGKAKPEMSQGVAFFNMMRGFVATGFFTSQMGIKDLGYVGNTPNQWEGVPADVLKQYNLSYDE</sequence>
<keyword evidence="2" id="KW-1185">Reference proteome</keyword>
<evidence type="ECO:0000313" key="1">
    <source>
        <dbReference type="EMBL" id="KAA9356419.1"/>
    </source>
</evidence>
<reference evidence="1 2" key="1">
    <citation type="submission" date="2019-09" db="EMBL/GenBank/DDBJ databases">
        <title>Genome Sequence of Larkinella sp MA1.</title>
        <authorList>
            <person name="Srinivasan S."/>
        </authorList>
    </citation>
    <scope>NUCLEOTIDE SEQUENCE [LARGE SCALE GENOMIC DNA]</scope>
    <source>
        <strain evidence="1 2">MA1</strain>
    </source>
</reference>
<evidence type="ECO:0000313" key="2">
    <source>
        <dbReference type="Proteomes" id="UP000326344"/>
    </source>
</evidence>
<dbReference type="AlphaFoldDB" id="A0A5N1JP73"/>
<dbReference type="Proteomes" id="UP000326344">
    <property type="component" value="Unassembled WGS sequence"/>
</dbReference>
<comment type="caution">
    <text evidence="1">The sequence shown here is derived from an EMBL/GenBank/DDBJ whole genome shotgun (WGS) entry which is preliminary data.</text>
</comment>
<protein>
    <submittedName>
        <fullName evidence="1">Gluconate 2-dehydrogenase subunit 3 family protein</fullName>
    </submittedName>
</protein>
<organism evidence="1 2">
    <name type="scientific">Larkinella humicola</name>
    <dbReference type="NCBI Taxonomy" id="2607654"/>
    <lineage>
        <taxon>Bacteria</taxon>
        <taxon>Pseudomonadati</taxon>
        <taxon>Bacteroidota</taxon>
        <taxon>Cytophagia</taxon>
        <taxon>Cytophagales</taxon>
        <taxon>Spirosomataceae</taxon>
        <taxon>Larkinella</taxon>
    </lineage>
</organism>
<gene>
    <name evidence="1" type="ORF">F0P93_01310</name>
</gene>
<dbReference type="RefSeq" id="WP_150874575.1">
    <property type="nucleotide sequence ID" value="NZ_VTWS01000001.1"/>
</dbReference>
<dbReference type="InterPro" id="IPR027056">
    <property type="entry name" value="Gluconate_2DH_su3"/>
</dbReference>
<proteinExistence type="predicted"/>
<accession>A0A5N1JP73</accession>